<sequence>MKENFFKVITIILVIIFCGGAYFTIRFLKKEMTTAVEPAKDVMQKNSSQFDNATYQAVMERLSQ</sequence>
<feature type="transmembrane region" description="Helical" evidence="1">
    <location>
        <begin position="6"/>
        <end position="25"/>
    </location>
</feature>
<accession>A0A1F5DLN8</accession>
<evidence type="ECO:0000256" key="1">
    <source>
        <dbReference type="SAM" id="Phobius"/>
    </source>
</evidence>
<keyword evidence="1" id="KW-0472">Membrane</keyword>
<keyword evidence="1" id="KW-1133">Transmembrane helix</keyword>
<keyword evidence="1" id="KW-0812">Transmembrane</keyword>
<comment type="caution">
    <text evidence="2">The sequence shown here is derived from an EMBL/GenBank/DDBJ whole genome shotgun (WGS) entry which is preliminary data.</text>
</comment>
<name>A0A1F5DLN8_9BACT</name>
<organism evidence="2 3">
    <name type="scientific">Candidatus Berkelbacteria bacterium RBG_13_40_8</name>
    <dbReference type="NCBI Taxonomy" id="1797467"/>
    <lineage>
        <taxon>Bacteria</taxon>
        <taxon>Candidatus Berkelbacteria</taxon>
    </lineage>
</organism>
<gene>
    <name evidence="2" type="ORF">A2V71_03830</name>
</gene>
<reference evidence="2 3" key="1">
    <citation type="journal article" date="2016" name="Nat. Commun.">
        <title>Thousands of microbial genomes shed light on interconnected biogeochemical processes in an aquifer system.</title>
        <authorList>
            <person name="Anantharaman K."/>
            <person name="Brown C.T."/>
            <person name="Hug L.A."/>
            <person name="Sharon I."/>
            <person name="Castelle C.J."/>
            <person name="Probst A.J."/>
            <person name="Thomas B.C."/>
            <person name="Singh A."/>
            <person name="Wilkins M.J."/>
            <person name="Karaoz U."/>
            <person name="Brodie E.L."/>
            <person name="Williams K.H."/>
            <person name="Hubbard S.S."/>
            <person name="Banfield J.F."/>
        </authorList>
    </citation>
    <scope>NUCLEOTIDE SEQUENCE [LARGE SCALE GENOMIC DNA]</scope>
</reference>
<dbReference type="Proteomes" id="UP000178764">
    <property type="component" value="Unassembled WGS sequence"/>
</dbReference>
<protein>
    <submittedName>
        <fullName evidence="2">Uncharacterized protein</fullName>
    </submittedName>
</protein>
<evidence type="ECO:0000313" key="2">
    <source>
        <dbReference type="EMBL" id="OGD56058.1"/>
    </source>
</evidence>
<dbReference type="EMBL" id="MEZT01000030">
    <property type="protein sequence ID" value="OGD56058.1"/>
    <property type="molecule type" value="Genomic_DNA"/>
</dbReference>
<dbReference type="AlphaFoldDB" id="A0A1F5DLN8"/>
<evidence type="ECO:0000313" key="3">
    <source>
        <dbReference type="Proteomes" id="UP000178764"/>
    </source>
</evidence>
<proteinExistence type="predicted"/>